<feature type="domain" description="Sushi" evidence="7">
    <location>
        <begin position="191"/>
        <end position="251"/>
    </location>
</feature>
<dbReference type="Proteomes" id="UP000314986">
    <property type="component" value="Unassembled WGS sequence"/>
</dbReference>
<reference evidence="9" key="1">
    <citation type="journal article" date="2006" name="Science">
        <title>Ancient noncoding elements conserved in the human genome.</title>
        <authorList>
            <person name="Venkatesh B."/>
            <person name="Kirkness E.F."/>
            <person name="Loh Y.H."/>
            <person name="Halpern A.L."/>
            <person name="Lee A.P."/>
            <person name="Johnson J."/>
            <person name="Dandona N."/>
            <person name="Viswanathan L.D."/>
            <person name="Tay A."/>
            <person name="Venter J.C."/>
            <person name="Strausberg R.L."/>
            <person name="Brenner S."/>
        </authorList>
    </citation>
    <scope>NUCLEOTIDE SEQUENCE [LARGE SCALE GENOMIC DNA]</scope>
</reference>
<dbReference type="PROSITE" id="PS01180">
    <property type="entry name" value="CUB"/>
    <property type="match status" value="2"/>
</dbReference>
<feature type="domain" description="CUB" evidence="6">
    <location>
        <begin position="253"/>
        <end position="360"/>
    </location>
</feature>
<evidence type="ECO:0000256" key="1">
    <source>
        <dbReference type="ARBA" id="ARBA00022825"/>
    </source>
</evidence>
<organism evidence="8 9">
    <name type="scientific">Callorhinchus milii</name>
    <name type="common">Ghost shark</name>
    <dbReference type="NCBI Taxonomy" id="7868"/>
    <lineage>
        <taxon>Eukaryota</taxon>
        <taxon>Metazoa</taxon>
        <taxon>Chordata</taxon>
        <taxon>Craniata</taxon>
        <taxon>Vertebrata</taxon>
        <taxon>Chondrichthyes</taxon>
        <taxon>Holocephali</taxon>
        <taxon>Chimaeriformes</taxon>
        <taxon>Callorhinchidae</taxon>
        <taxon>Callorhinchus</taxon>
    </lineage>
</organism>
<feature type="domain" description="Sushi" evidence="7">
    <location>
        <begin position="20"/>
        <end position="80"/>
    </location>
</feature>
<dbReference type="FunFam" id="2.10.70.10:FF:000002">
    <property type="entry name" value="CUB and Sushi multiple domains 3"/>
    <property type="match status" value="2"/>
</dbReference>
<evidence type="ECO:0000256" key="2">
    <source>
        <dbReference type="ARBA" id="ARBA00023157"/>
    </source>
</evidence>
<feature type="signal peptide" evidence="5">
    <location>
        <begin position="1"/>
        <end position="22"/>
    </location>
</feature>
<reference evidence="8" key="5">
    <citation type="submission" date="2025-09" db="UniProtKB">
        <authorList>
            <consortium name="Ensembl"/>
        </authorList>
    </citation>
    <scope>IDENTIFICATION</scope>
</reference>
<keyword evidence="1" id="KW-0645">Protease</keyword>
<evidence type="ECO:0000256" key="3">
    <source>
        <dbReference type="PROSITE-ProRule" id="PRU00059"/>
    </source>
</evidence>
<protein>
    <submittedName>
        <fullName evidence="8">Uncharacterized protein</fullName>
    </submittedName>
</protein>
<sequence length="368" mass="40633">MKFVLCCKLPTFLFLGFDLVKCEDPGIPNYGYKIRDEGHFADTDIQYSCNPGYTLHGSSTLTCLSGDRRVWKNPLPLCIAECGGHIKSAIAGRILSPGYPVPYDHNIHCTWKIEADPGKTISLHFIVFDTEASHDILKVWDGPVESDMLLKEWSGSSLPDDIYSTFSSITLQFDTDFFISKSGFSIQFSTTTCNDPGIPQNGTRSGDNREPGDTVIFQCDPGYQLQGAGKIMCVQLDNRFFWQPDPPTCTAACGGNVTGPAGVILSPNFPQPYPHGKEWVLFIVRHIGDAIFNMEPSYDFLHIYEGEDSNSPLIGSFQGSQSPERIESSGNSLFLAFRSDASVLTNFCTSKALNHRLHHLKCLTTVGC</sequence>
<dbReference type="AlphaFoldDB" id="A0A4W3K4S0"/>
<accession>A0A4W3K4S0</accession>
<feature type="chain" id="PRO_5021220822" evidence="5">
    <location>
        <begin position="23"/>
        <end position="368"/>
    </location>
</feature>
<keyword evidence="4" id="KW-0768">Sushi</keyword>
<keyword evidence="1" id="KW-0720">Serine protease</keyword>
<evidence type="ECO:0000256" key="5">
    <source>
        <dbReference type="SAM" id="SignalP"/>
    </source>
</evidence>
<reference evidence="9" key="2">
    <citation type="journal article" date="2007" name="PLoS Biol.">
        <title>Survey sequencing and comparative analysis of the elephant shark (Callorhinchus milii) genome.</title>
        <authorList>
            <person name="Venkatesh B."/>
            <person name="Kirkness E.F."/>
            <person name="Loh Y.H."/>
            <person name="Halpern A.L."/>
            <person name="Lee A.P."/>
            <person name="Johnson J."/>
            <person name="Dandona N."/>
            <person name="Viswanathan L.D."/>
            <person name="Tay A."/>
            <person name="Venter J.C."/>
            <person name="Strausberg R.L."/>
            <person name="Brenner S."/>
        </authorList>
    </citation>
    <scope>NUCLEOTIDE SEQUENCE [LARGE SCALE GENOMIC DNA]</scope>
</reference>
<keyword evidence="1" id="KW-0378">Hydrolase</keyword>
<dbReference type="GeneTree" id="ENSGT00940000155701"/>
<evidence type="ECO:0000313" key="9">
    <source>
        <dbReference type="Proteomes" id="UP000314986"/>
    </source>
</evidence>
<dbReference type="SUPFAM" id="SSF57535">
    <property type="entry name" value="Complement control module/SCR domain"/>
    <property type="match status" value="2"/>
</dbReference>
<comment type="caution">
    <text evidence="4">Lacks conserved residue(s) required for the propagation of feature annotation.</text>
</comment>
<dbReference type="SUPFAM" id="SSF49854">
    <property type="entry name" value="Spermadhesin, CUB domain"/>
    <property type="match status" value="2"/>
</dbReference>
<dbReference type="CDD" id="cd00033">
    <property type="entry name" value="CCP"/>
    <property type="match status" value="2"/>
</dbReference>
<dbReference type="Pfam" id="PF00084">
    <property type="entry name" value="Sushi"/>
    <property type="match status" value="2"/>
</dbReference>
<dbReference type="FunFam" id="2.60.120.290:FF:000001">
    <property type="entry name" value="CUB and sushi domain-containing protein 3 isoform X1"/>
    <property type="match status" value="1"/>
</dbReference>
<feature type="domain" description="CUB" evidence="6">
    <location>
        <begin position="82"/>
        <end position="191"/>
    </location>
</feature>
<dbReference type="PANTHER" id="PTHR24255">
    <property type="entry name" value="COMPLEMENT COMPONENT 1, S SUBCOMPONENT-RELATED"/>
    <property type="match status" value="1"/>
</dbReference>
<dbReference type="SMART" id="SM00042">
    <property type="entry name" value="CUB"/>
    <property type="match status" value="2"/>
</dbReference>
<dbReference type="Pfam" id="PF00431">
    <property type="entry name" value="CUB"/>
    <property type="match status" value="2"/>
</dbReference>
<evidence type="ECO:0000259" key="6">
    <source>
        <dbReference type="PROSITE" id="PS01180"/>
    </source>
</evidence>
<dbReference type="InterPro" id="IPR000859">
    <property type="entry name" value="CUB_dom"/>
</dbReference>
<dbReference type="STRING" id="7868.ENSCMIP00000039050"/>
<dbReference type="Ensembl" id="ENSCMIT00000039614.1">
    <property type="protein sequence ID" value="ENSCMIP00000039050.1"/>
    <property type="gene ID" value="ENSCMIG00000016376.1"/>
</dbReference>
<evidence type="ECO:0000313" key="8">
    <source>
        <dbReference type="Ensembl" id="ENSCMIP00000039050.1"/>
    </source>
</evidence>
<proteinExistence type="predicted"/>
<dbReference type="PROSITE" id="PS50923">
    <property type="entry name" value="SUSHI"/>
    <property type="match status" value="2"/>
</dbReference>
<keyword evidence="2 3" id="KW-1015">Disulfide bond</keyword>
<evidence type="ECO:0000256" key="4">
    <source>
        <dbReference type="PROSITE-ProRule" id="PRU00302"/>
    </source>
</evidence>
<reference evidence="9" key="3">
    <citation type="journal article" date="2014" name="Nature">
        <title>Elephant shark genome provides unique insights into gnathostome evolution.</title>
        <authorList>
            <consortium name="International Elephant Shark Genome Sequencing Consortium"/>
            <person name="Venkatesh B."/>
            <person name="Lee A.P."/>
            <person name="Ravi V."/>
            <person name="Maurya A.K."/>
            <person name="Lian M.M."/>
            <person name="Swann J.B."/>
            <person name="Ohta Y."/>
            <person name="Flajnik M.F."/>
            <person name="Sutoh Y."/>
            <person name="Kasahara M."/>
            <person name="Hoon S."/>
            <person name="Gangu V."/>
            <person name="Roy S.W."/>
            <person name="Irimia M."/>
            <person name="Korzh V."/>
            <person name="Kondrychyn I."/>
            <person name="Lim Z.W."/>
            <person name="Tay B.H."/>
            <person name="Tohari S."/>
            <person name="Kong K.W."/>
            <person name="Ho S."/>
            <person name="Lorente-Galdos B."/>
            <person name="Quilez J."/>
            <person name="Marques-Bonet T."/>
            <person name="Raney B.J."/>
            <person name="Ingham P.W."/>
            <person name="Tay A."/>
            <person name="Hillier L.W."/>
            <person name="Minx P."/>
            <person name="Boehm T."/>
            <person name="Wilson R.K."/>
            <person name="Brenner S."/>
            <person name="Warren W.C."/>
        </authorList>
    </citation>
    <scope>NUCLEOTIDE SEQUENCE [LARGE SCALE GENOMIC DNA]</scope>
</reference>
<dbReference type="InParanoid" id="A0A4W3K4S0"/>
<dbReference type="Gene3D" id="2.10.70.10">
    <property type="entry name" value="Complement Module, domain 1"/>
    <property type="match status" value="2"/>
</dbReference>
<dbReference type="InterPro" id="IPR035914">
    <property type="entry name" value="Sperma_CUB_dom_sf"/>
</dbReference>
<dbReference type="SMART" id="SM00032">
    <property type="entry name" value="CCP"/>
    <property type="match status" value="2"/>
</dbReference>
<evidence type="ECO:0000259" key="7">
    <source>
        <dbReference type="PROSITE" id="PS50923"/>
    </source>
</evidence>
<reference evidence="8" key="4">
    <citation type="submission" date="2025-08" db="UniProtKB">
        <authorList>
            <consortium name="Ensembl"/>
        </authorList>
    </citation>
    <scope>IDENTIFICATION</scope>
</reference>
<dbReference type="InterPro" id="IPR000436">
    <property type="entry name" value="Sushi_SCR_CCP_dom"/>
</dbReference>
<dbReference type="PANTHER" id="PTHR24255:SF37">
    <property type="entry name" value="CUB AND SUSHI MULTIPLE DOMAINS 3"/>
    <property type="match status" value="1"/>
</dbReference>
<feature type="disulfide bond" evidence="3">
    <location>
        <begin position="82"/>
        <end position="109"/>
    </location>
</feature>
<dbReference type="InterPro" id="IPR035976">
    <property type="entry name" value="Sushi/SCR/CCP_sf"/>
</dbReference>
<dbReference type="GO" id="GO:0004252">
    <property type="term" value="F:serine-type endopeptidase activity"/>
    <property type="evidence" value="ECO:0007669"/>
    <property type="project" value="TreeGrafter"/>
</dbReference>
<dbReference type="Gene3D" id="2.60.120.290">
    <property type="entry name" value="Spermadhesin, CUB domain"/>
    <property type="match status" value="2"/>
</dbReference>
<dbReference type="CDD" id="cd00041">
    <property type="entry name" value="CUB"/>
    <property type="match status" value="2"/>
</dbReference>
<keyword evidence="5" id="KW-0732">Signal</keyword>
<name>A0A4W3K4S0_CALMI</name>
<dbReference type="GO" id="GO:0005615">
    <property type="term" value="C:extracellular space"/>
    <property type="evidence" value="ECO:0007669"/>
    <property type="project" value="TreeGrafter"/>
</dbReference>
<keyword evidence="9" id="KW-1185">Reference proteome</keyword>